<organism evidence="1 2">
    <name type="scientific">Paraburkholderia largidicola</name>
    <dbReference type="NCBI Taxonomy" id="3014751"/>
    <lineage>
        <taxon>Bacteria</taxon>
        <taxon>Pseudomonadati</taxon>
        <taxon>Pseudomonadota</taxon>
        <taxon>Betaproteobacteria</taxon>
        <taxon>Burkholderiales</taxon>
        <taxon>Burkholderiaceae</taxon>
        <taxon>Paraburkholderia</taxon>
    </lineage>
</organism>
<dbReference type="EMBL" id="AP023174">
    <property type="protein sequence ID" value="BCF88347.1"/>
    <property type="molecule type" value="Genomic_DNA"/>
</dbReference>
<gene>
    <name evidence="1" type="ORF">PPGU16_14140</name>
</gene>
<accession>A0A7I8BI72</accession>
<proteinExistence type="predicted"/>
<keyword evidence="2" id="KW-1185">Reference proteome</keyword>
<reference evidence="1 2" key="1">
    <citation type="journal article" date="2020" name="Genes (Basel)">
        <title>Genomic Comparison of Insect Gut Symbionts from Divergent Burkholderia Subclades.</title>
        <authorList>
            <person name="Takeshita K."/>
            <person name="Kikuchi Y."/>
        </authorList>
    </citation>
    <scope>NUCLEOTIDE SEQUENCE [LARGE SCALE GENOMIC DNA]</scope>
    <source>
        <strain evidence="1 2">PGU16</strain>
    </source>
</reference>
<protein>
    <submittedName>
        <fullName evidence="1">Uncharacterized protein</fullName>
    </submittedName>
</protein>
<evidence type="ECO:0000313" key="2">
    <source>
        <dbReference type="Proteomes" id="UP000510888"/>
    </source>
</evidence>
<evidence type="ECO:0000313" key="1">
    <source>
        <dbReference type="EMBL" id="BCF88347.1"/>
    </source>
</evidence>
<name>A0A7I8BI72_9BURK</name>
<dbReference type="KEGG" id="plad:PPGU16_14140"/>
<dbReference type="AlphaFoldDB" id="A0A7I8BI72"/>
<dbReference type="Proteomes" id="UP000510888">
    <property type="component" value="Chromosome 1"/>
</dbReference>
<sequence>MTDCNEGSLQAARAVAADMSILLNAFDVVDVIDVQASLETQKGIINWGAGPRILVSTPAYLKKSLDPWRIGPMLWLRLHSRSVARAS</sequence>